<reference evidence="13 14" key="1">
    <citation type="submission" date="2023-02" db="EMBL/GenBank/DDBJ databases">
        <title>LHISI_Scaffold_Assembly.</title>
        <authorList>
            <person name="Stuart O.P."/>
            <person name="Cleave R."/>
            <person name="Magrath M.J.L."/>
            <person name="Mikheyev A.S."/>
        </authorList>
    </citation>
    <scope>NUCLEOTIDE SEQUENCE [LARGE SCALE GENOMIC DNA]</scope>
    <source>
        <strain evidence="13">Daus_M_001</strain>
        <tissue evidence="13">Leg muscle</tissue>
    </source>
</reference>
<evidence type="ECO:0000256" key="4">
    <source>
        <dbReference type="ARBA" id="ARBA00022475"/>
    </source>
</evidence>
<accession>A0ABQ9H1W5</accession>
<evidence type="ECO:0000256" key="7">
    <source>
        <dbReference type="ARBA" id="ARBA00022989"/>
    </source>
</evidence>
<dbReference type="Proteomes" id="UP001159363">
    <property type="component" value="Chromosome 6"/>
</dbReference>
<feature type="transmembrane region" description="Helical" evidence="12">
    <location>
        <begin position="272"/>
        <end position="292"/>
    </location>
</feature>
<sequence length="495" mass="53283">MEQRWNEEAGETGDLRENPPTSGIVRHDYHVLESGRFTQWGKCPWCEATSQFSGSAGCFVAASNMSPDARLPASLVAVLVVLLQRATCPCEQRVPGARLPASLVAVLVVLLQRATCPWCEATSQFSGSAGCFVAASNVSLRATCSWCEATSQFSGNAGCFVAASNVSLVRGYQPVSPQHIAQVISLHECLNTNSLGQLWTSSMPFLYPFIVQFSLIAAAVTFVMGQNVGRSRIEQARKKAHTKTNNNNSSSSKCAVADGDWNMDCGGATKGLFLGLLCMVAGIVVIIIFLVVKEDEEFPMDTVFWLTSGTLAAILSLSTVVAAVGLVQVRKLSFSGREPSALDTLLGTATSTGVQVYSVFGAVVGASGVAAGLHDSSRHAMLLAVSVLQLLQACGQSIFVAESVRRCGLARHHRPARQAVTFLLCSNCVLWAFDTFVTQSWMSQELQLRFFGVLAWGVVSRVGLPLLVFYRFHSCVLLLEAWKHSYRTPLLDPGN</sequence>
<proteinExistence type="inferred from homology"/>
<gene>
    <name evidence="13" type="ORF">PR048_018846</name>
</gene>
<keyword evidence="3" id="KW-0813">Transport</keyword>
<feature type="transmembrane region" description="Helical" evidence="12">
    <location>
        <begin position="304"/>
        <end position="327"/>
    </location>
</feature>
<name>A0ABQ9H1W5_9NEOP</name>
<feature type="transmembrane region" description="Helical" evidence="12">
    <location>
        <begin position="422"/>
        <end position="442"/>
    </location>
</feature>
<keyword evidence="7 12" id="KW-1133">Transmembrane helix</keyword>
<keyword evidence="8" id="KW-0406">Ion transport</keyword>
<feature type="compositionally biased region" description="Basic and acidic residues" evidence="11">
    <location>
        <begin position="1"/>
        <end position="17"/>
    </location>
</feature>
<comment type="similarity">
    <text evidence="2">Belongs to the otopetrin family.</text>
</comment>
<evidence type="ECO:0000256" key="11">
    <source>
        <dbReference type="SAM" id="MobiDB-lite"/>
    </source>
</evidence>
<organism evidence="13 14">
    <name type="scientific">Dryococelus australis</name>
    <dbReference type="NCBI Taxonomy" id="614101"/>
    <lineage>
        <taxon>Eukaryota</taxon>
        <taxon>Metazoa</taxon>
        <taxon>Ecdysozoa</taxon>
        <taxon>Arthropoda</taxon>
        <taxon>Hexapoda</taxon>
        <taxon>Insecta</taxon>
        <taxon>Pterygota</taxon>
        <taxon>Neoptera</taxon>
        <taxon>Polyneoptera</taxon>
        <taxon>Phasmatodea</taxon>
        <taxon>Verophasmatodea</taxon>
        <taxon>Anareolatae</taxon>
        <taxon>Phasmatidae</taxon>
        <taxon>Eurycanthinae</taxon>
        <taxon>Dryococelus</taxon>
    </lineage>
</organism>
<keyword evidence="9 12" id="KW-0472">Membrane</keyword>
<keyword evidence="5 12" id="KW-0812">Transmembrane</keyword>
<evidence type="ECO:0000256" key="8">
    <source>
        <dbReference type="ARBA" id="ARBA00023065"/>
    </source>
</evidence>
<dbReference type="PANTHER" id="PTHR21522">
    <property type="entry name" value="PROTON CHANNEL OTOP"/>
    <property type="match status" value="1"/>
</dbReference>
<feature type="transmembrane region" description="Helical" evidence="12">
    <location>
        <begin position="448"/>
        <end position="470"/>
    </location>
</feature>
<evidence type="ECO:0000256" key="1">
    <source>
        <dbReference type="ARBA" id="ARBA00004651"/>
    </source>
</evidence>
<evidence type="ECO:0000313" key="14">
    <source>
        <dbReference type="Proteomes" id="UP001159363"/>
    </source>
</evidence>
<dbReference type="Pfam" id="PF03189">
    <property type="entry name" value="Otopetrin"/>
    <property type="match status" value="1"/>
</dbReference>
<dbReference type="InterPro" id="IPR004878">
    <property type="entry name" value="Otopetrin"/>
</dbReference>
<keyword evidence="4" id="KW-1003">Cell membrane</keyword>
<feature type="transmembrane region" description="Helical" evidence="12">
    <location>
        <begin position="205"/>
        <end position="229"/>
    </location>
</feature>
<evidence type="ECO:0000256" key="6">
    <source>
        <dbReference type="ARBA" id="ARBA00022781"/>
    </source>
</evidence>
<keyword evidence="14" id="KW-1185">Reference proteome</keyword>
<dbReference type="EMBL" id="JARBHB010000007">
    <property type="protein sequence ID" value="KAJ8878269.1"/>
    <property type="molecule type" value="Genomic_DNA"/>
</dbReference>
<evidence type="ECO:0000256" key="9">
    <source>
        <dbReference type="ARBA" id="ARBA00023136"/>
    </source>
</evidence>
<dbReference type="PANTHER" id="PTHR21522:SF32">
    <property type="entry name" value="OTOPETRIN-2"/>
    <property type="match status" value="1"/>
</dbReference>
<evidence type="ECO:0000256" key="12">
    <source>
        <dbReference type="SAM" id="Phobius"/>
    </source>
</evidence>
<comment type="subcellular location">
    <subcellularLocation>
        <location evidence="1">Cell membrane</location>
        <topology evidence="1">Multi-pass membrane protein</topology>
    </subcellularLocation>
</comment>
<evidence type="ECO:0000313" key="13">
    <source>
        <dbReference type="EMBL" id="KAJ8878269.1"/>
    </source>
</evidence>
<evidence type="ECO:0000256" key="10">
    <source>
        <dbReference type="ARBA" id="ARBA00023303"/>
    </source>
</evidence>
<evidence type="ECO:0000256" key="5">
    <source>
        <dbReference type="ARBA" id="ARBA00022692"/>
    </source>
</evidence>
<evidence type="ECO:0000256" key="2">
    <source>
        <dbReference type="ARBA" id="ARBA00006513"/>
    </source>
</evidence>
<feature type="region of interest" description="Disordered" evidence="11">
    <location>
        <begin position="1"/>
        <end position="22"/>
    </location>
</feature>
<evidence type="ECO:0000256" key="3">
    <source>
        <dbReference type="ARBA" id="ARBA00022448"/>
    </source>
</evidence>
<keyword evidence="10" id="KW-0407">Ion channel</keyword>
<keyword evidence="6" id="KW-0375">Hydrogen ion transport</keyword>
<comment type="caution">
    <text evidence="13">The sequence shown here is derived from an EMBL/GenBank/DDBJ whole genome shotgun (WGS) entry which is preliminary data.</text>
</comment>
<protein>
    <submittedName>
        <fullName evidence="13">Uncharacterized protein</fullName>
    </submittedName>
</protein>